<dbReference type="Proteomes" id="UP001055072">
    <property type="component" value="Unassembled WGS sequence"/>
</dbReference>
<evidence type="ECO:0000313" key="1">
    <source>
        <dbReference type="EMBL" id="KAI0093180.1"/>
    </source>
</evidence>
<keyword evidence="1" id="KW-0689">Ribosomal protein</keyword>
<keyword evidence="2" id="KW-1185">Reference proteome</keyword>
<name>A0ACB8UFW5_9APHY</name>
<accession>A0ACB8UFW5</accession>
<proteinExistence type="predicted"/>
<comment type="caution">
    <text evidence="1">The sequence shown here is derived from an EMBL/GenBank/DDBJ whole genome shotgun (WGS) entry which is preliminary data.</text>
</comment>
<protein>
    <submittedName>
        <fullName evidence="1">Ribosomal protein S8e/ribosomal biogenesis NSA2</fullName>
    </submittedName>
</protein>
<sequence length="213" mass="24007">MGISRSSRHKRSASGAQRPHYRKKRKFELGRQAASTKLGPKRVHTVRVRGGNLKYRALRLDGGNFAWGSEGTTRKTRILTVVYNASNNELVRTNTLVKGAIIQIDATPFRQWYEAHYAQAVTKKGVKKDVTETTEEKKLSNHAQRHLEEKKKDAKVDTLLESQFAAGRLYAAISSRPGQSGRADGYILEGKELEFYLRKLRTGKQKHAHAHAA</sequence>
<reference evidence="1" key="1">
    <citation type="journal article" date="2021" name="Environ. Microbiol.">
        <title>Gene family expansions and transcriptome signatures uncover fungal adaptations to wood decay.</title>
        <authorList>
            <person name="Hage H."/>
            <person name="Miyauchi S."/>
            <person name="Viragh M."/>
            <person name="Drula E."/>
            <person name="Min B."/>
            <person name="Chaduli D."/>
            <person name="Navarro D."/>
            <person name="Favel A."/>
            <person name="Norest M."/>
            <person name="Lesage-Meessen L."/>
            <person name="Balint B."/>
            <person name="Merenyi Z."/>
            <person name="de Eugenio L."/>
            <person name="Morin E."/>
            <person name="Martinez A.T."/>
            <person name="Baldrian P."/>
            <person name="Stursova M."/>
            <person name="Martinez M.J."/>
            <person name="Novotny C."/>
            <person name="Magnuson J.K."/>
            <person name="Spatafora J.W."/>
            <person name="Maurice S."/>
            <person name="Pangilinan J."/>
            <person name="Andreopoulos W."/>
            <person name="LaButti K."/>
            <person name="Hundley H."/>
            <person name="Na H."/>
            <person name="Kuo A."/>
            <person name="Barry K."/>
            <person name="Lipzen A."/>
            <person name="Henrissat B."/>
            <person name="Riley R."/>
            <person name="Ahrendt S."/>
            <person name="Nagy L.G."/>
            <person name="Grigoriev I.V."/>
            <person name="Martin F."/>
            <person name="Rosso M.N."/>
        </authorList>
    </citation>
    <scope>NUCLEOTIDE SEQUENCE</scope>
    <source>
        <strain evidence="1">CBS 384.51</strain>
    </source>
</reference>
<organism evidence="1 2">
    <name type="scientific">Irpex rosettiformis</name>
    <dbReference type="NCBI Taxonomy" id="378272"/>
    <lineage>
        <taxon>Eukaryota</taxon>
        <taxon>Fungi</taxon>
        <taxon>Dikarya</taxon>
        <taxon>Basidiomycota</taxon>
        <taxon>Agaricomycotina</taxon>
        <taxon>Agaricomycetes</taxon>
        <taxon>Polyporales</taxon>
        <taxon>Irpicaceae</taxon>
        <taxon>Irpex</taxon>
    </lineage>
</organism>
<evidence type="ECO:0000313" key="2">
    <source>
        <dbReference type="Proteomes" id="UP001055072"/>
    </source>
</evidence>
<dbReference type="EMBL" id="MU274902">
    <property type="protein sequence ID" value="KAI0093180.1"/>
    <property type="molecule type" value="Genomic_DNA"/>
</dbReference>
<gene>
    <name evidence="1" type="ORF">BDY19DRAFT_922529</name>
</gene>
<keyword evidence="1" id="KW-0687">Ribonucleoprotein</keyword>